<name>A0A5E4ZBL9_9BURK</name>
<dbReference type="Proteomes" id="UP000343317">
    <property type="component" value="Unassembled WGS sequence"/>
</dbReference>
<keyword evidence="3" id="KW-1185">Reference proteome</keyword>
<sequence length="392" mass="42045">MSIQNPTATLAHGEADTIPQQISGTQTTNSPAFSAYKHKLWLAYLQDSKYKTASFDGAAWTVASDPIKSNSQSGPPTLVTFNGKLYLVHIASSSQDLYCMTYDGTSWSADTWMFTATGMPAETTVAVALFKKQLYVAWRNESDNKIGINTWNGQGAWPNSNLSFIPGIATLKSPALATFNKKLFVVHVANDSSNYIHYSRSTDGTTWKTPEGVIQDKATKAYAATGQAPAAVTFDGKLWVAYVNASNQLSFATFDGTAWSLAGSITEITITGSPTLEVYNVNGKPKLFCGVRGSDNAIWWFSVAAGAAKNVTGYVSSYTFGSANDPAEVSFELMKANGTKVKGSMDPVSDTASTGFTVTFVTALTNGYEVVVLDSHIDFDEYSGVKVVPPLV</sequence>
<protein>
    <submittedName>
        <fullName evidence="2">Uncharacterized protein</fullName>
    </submittedName>
</protein>
<dbReference type="Gene3D" id="2.120.10.70">
    <property type="entry name" value="Fucose-specific lectin"/>
    <property type="match status" value="1"/>
</dbReference>
<dbReference type="RefSeq" id="WP_150624635.1">
    <property type="nucleotide sequence ID" value="NZ_CABPSM010000033.1"/>
</dbReference>
<reference evidence="2 3" key="1">
    <citation type="submission" date="2019-08" db="EMBL/GenBank/DDBJ databases">
        <authorList>
            <person name="Peeters C."/>
        </authorList>
    </citation>
    <scope>NUCLEOTIDE SEQUENCE [LARGE SCALE GENOMIC DNA]</scope>
    <source>
        <strain evidence="2 3">LMG 31112</strain>
    </source>
</reference>
<proteinExistence type="predicted"/>
<organism evidence="2 3">
    <name type="scientific">Pandoraea horticolens</name>
    <dbReference type="NCBI Taxonomy" id="2508298"/>
    <lineage>
        <taxon>Bacteria</taxon>
        <taxon>Pseudomonadati</taxon>
        <taxon>Pseudomonadota</taxon>
        <taxon>Betaproteobacteria</taxon>
        <taxon>Burkholderiales</taxon>
        <taxon>Burkholderiaceae</taxon>
        <taxon>Pandoraea</taxon>
    </lineage>
</organism>
<dbReference type="AlphaFoldDB" id="A0A5E4ZBL9"/>
<evidence type="ECO:0000313" key="3">
    <source>
        <dbReference type="Proteomes" id="UP000343317"/>
    </source>
</evidence>
<dbReference type="SUPFAM" id="SSF89372">
    <property type="entry name" value="Fucose-specific lectin"/>
    <property type="match status" value="2"/>
</dbReference>
<accession>A0A5E4ZBL9</accession>
<feature type="region of interest" description="Disordered" evidence="1">
    <location>
        <begin position="1"/>
        <end position="26"/>
    </location>
</feature>
<evidence type="ECO:0000313" key="2">
    <source>
        <dbReference type="EMBL" id="VVE58464.1"/>
    </source>
</evidence>
<dbReference type="EMBL" id="CABPSM010000033">
    <property type="protein sequence ID" value="VVE58464.1"/>
    <property type="molecule type" value="Genomic_DNA"/>
</dbReference>
<gene>
    <name evidence="2" type="ORF">PHO31112_05323</name>
</gene>
<dbReference type="CDD" id="cd15482">
    <property type="entry name" value="Sialidase_non-viral"/>
    <property type="match status" value="1"/>
</dbReference>
<evidence type="ECO:0000256" key="1">
    <source>
        <dbReference type="SAM" id="MobiDB-lite"/>
    </source>
</evidence>